<organism evidence="8 9">
    <name type="scientific">Python bivittatus</name>
    <name type="common">Burmese python</name>
    <name type="synonym">Python molurus bivittatus</name>
    <dbReference type="NCBI Taxonomy" id="176946"/>
    <lineage>
        <taxon>Eukaryota</taxon>
        <taxon>Metazoa</taxon>
        <taxon>Chordata</taxon>
        <taxon>Craniata</taxon>
        <taxon>Vertebrata</taxon>
        <taxon>Euteleostomi</taxon>
        <taxon>Lepidosauria</taxon>
        <taxon>Squamata</taxon>
        <taxon>Bifurcata</taxon>
        <taxon>Unidentata</taxon>
        <taxon>Episquamata</taxon>
        <taxon>Toxicofera</taxon>
        <taxon>Serpentes</taxon>
        <taxon>Henophidia</taxon>
        <taxon>Pythonidae</taxon>
        <taxon>Python</taxon>
    </lineage>
</organism>
<keyword evidence="3 7" id="KW-1133">Transmembrane helix</keyword>
<dbReference type="SUPFAM" id="SSF50199">
    <property type="entry name" value="Staphylococcal nuclease"/>
    <property type="match status" value="1"/>
</dbReference>
<dbReference type="GO" id="GO:0005615">
    <property type="term" value="C:extracellular space"/>
    <property type="evidence" value="ECO:0007669"/>
    <property type="project" value="TreeGrafter"/>
</dbReference>
<keyword evidence="5 7" id="KW-0472">Membrane</keyword>
<gene>
    <name evidence="9" type="primary">CUNH3orf33</name>
</gene>
<dbReference type="OrthoDB" id="6220511at2759"/>
<evidence type="ECO:0000256" key="4">
    <source>
        <dbReference type="ARBA" id="ARBA00022990"/>
    </source>
</evidence>
<dbReference type="RefSeq" id="XP_007439330.1">
    <property type="nucleotide sequence ID" value="XM_007439268.3"/>
</dbReference>
<evidence type="ECO:0000256" key="1">
    <source>
        <dbReference type="ARBA" id="ARBA00004167"/>
    </source>
</evidence>
<evidence type="ECO:0000256" key="3">
    <source>
        <dbReference type="ARBA" id="ARBA00022989"/>
    </source>
</evidence>
<evidence type="ECO:0000256" key="5">
    <source>
        <dbReference type="ARBA" id="ARBA00023136"/>
    </source>
</evidence>
<dbReference type="KEGG" id="pbi:103051529"/>
<dbReference type="PANTHER" id="PTHR28434:SF1">
    <property type="entry name" value="PROTEIN C3ORF33"/>
    <property type="match status" value="1"/>
</dbReference>
<keyword evidence="2 7" id="KW-0812">Transmembrane</keyword>
<name>A0A9F2R8X8_PYTBI</name>
<dbReference type="InterPro" id="IPR042421">
    <property type="entry name" value="C3orf33-like"/>
</dbReference>
<keyword evidence="4" id="KW-0007">Acetylation</keyword>
<accession>A0A9F2R8X8</accession>
<reference evidence="9" key="1">
    <citation type="submission" date="2025-08" db="UniProtKB">
        <authorList>
            <consortium name="RefSeq"/>
        </authorList>
    </citation>
    <scope>IDENTIFICATION</scope>
    <source>
        <tissue evidence="9">Liver</tissue>
    </source>
</reference>
<dbReference type="InterPro" id="IPR035437">
    <property type="entry name" value="SNase_OB-fold_sf"/>
</dbReference>
<dbReference type="PANTHER" id="PTHR28434">
    <property type="entry name" value="PROTEIN C3ORF33"/>
    <property type="match status" value="1"/>
</dbReference>
<dbReference type="CTD" id="109308365"/>
<feature type="region of interest" description="Disordered" evidence="6">
    <location>
        <begin position="116"/>
        <end position="142"/>
    </location>
</feature>
<evidence type="ECO:0000313" key="8">
    <source>
        <dbReference type="Proteomes" id="UP000695026"/>
    </source>
</evidence>
<dbReference type="GeneID" id="103051529"/>
<dbReference type="Gene3D" id="2.40.50.90">
    <property type="match status" value="1"/>
</dbReference>
<dbReference type="AlphaFoldDB" id="A0A9F2R8X8"/>
<sequence>MFWTATSTVCSLRPFWPRFIGTKRSTLSCFGRYLITLSVAAGALMIGAMQNATRQALLKATTAGFRPHAGRLHQTAEEKTDPQLRLGFSAERLQNAFRRFRRDAARSSVQKAALRLGRRKPRRKEATGRGGCSASMAGQRGGEPANYVARLSEWADAHLTLVRNISTGMAIAGVILLAKSIKLTTKFTNVLEIPPEFIKKNVKLRGQLHRISEQGLEIEHVPITLPIISSLQKRWHSDGLLLVRLAGVELAPDGVIWLKEEIKPSQMIWFQLLGRKNSGLDCFVIVNKGRFSSICLNEEILQQGLGKTVRIEGLAHESRIYWKLHKRLLRAELKAVKKKKGIWEEETFIEKLKGHISNYKCIQKLKQFATWLRIWP</sequence>
<evidence type="ECO:0000256" key="6">
    <source>
        <dbReference type="SAM" id="MobiDB-lite"/>
    </source>
</evidence>
<dbReference type="Proteomes" id="UP000695026">
    <property type="component" value="Unplaced"/>
</dbReference>
<protein>
    <submittedName>
        <fullName evidence="9">Protein C3orf33 homolog</fullName>
    </submittedName>
</protein>
<evidence type="ECO:0000313" key="9">
    <source>
        <dbReference type="RefSeq" id="XP_007439330.1"/>
    </source>
</evidence>
<feature type="transmembrane region" description="Helical" evidence="7">
    <location>
        <begin position="30"/>
        <end position="49"/>
    </location>
</feature>
<dbReference type="FunFam" id="2.40.50.90:FF:000024">
    <property type="entry name" value="Chromosome 3 C3orf33 homolog"/>
    <property type="match status" value="1"/>
</dbReference>
<proteinExistence type="predicted"/>
<keyword evidence="8" id="KW-1185">Reference proteome</keyword>
<comment type="subcellular location">
    <subcellularLocation>
        <location evidence="1">Membrane</location>
        <topology evidence="1">Single-pass membrane protein</topology>
    </subcellularLocation>
</comment>
<dbReference type="GO" id="GO:0016020">
    <property type="term" value="C:membrane"/>
    <property type="evidence" value="ECO:0007669"/>
    <property type="project" value="UniProtKB-SubCell"/>
</dbReference>
<evidence type="ECO:0000256" key="7">
    <source>
        <dbReference type="SAM" id="Phobius"/>
    </source>
</evidence>
<evidence type="ECO:0000256" key="2">
    <source>
        <dbReference type="ARBA" id="ARBA00022692"/>
    </source>
</evidence>